<reference evidence="6" key="1">
    <citation type="journal article" date="2021" name="Proc. Natl. Acad. Sci. U.S.A.">
        <title>Three genomes in the algal genus Volvox reveal the fate of a haploid sex-determining region after a transition to homothallism.</title>
        <authorList>
            <person name="Yamamoto K."/>
            <person name="Hamaji T."/>
            <person name="Kawai-Toyooka H."/>
            <person name="Matsuzaki R."/>
            <person name="Takahashi F."/>
            <person name="Nishimura Y."/>
            <person name="Kawachi M."/>
            <person name="Noguchi H."/>
            <person name="Minakuchi Y."/>
            <person name="Umen J.G."/>
            <person name="Toyoda A."/>
            <person name="Nozaki H."/>
        </authorList>
    </citation>
    <scope>NUCLEOTIDE SEQUENCE</scope>
    <source>
        <strain evidence="6">NIES-3780</strain>
    </source>
</reference>
<dbReference type="GO" id="GO:0005737">
    <property type="term" value="C:cytoplasm"/>
    <property type="evidence" value="ECO:0007669"/>
    <property type="project" value="UniProtKB-SubCell"/>
</dbReference>
<dbReference type="Gene3D" id="3.10.20.30">
    <property type="match status" value="1"/>
</dbReference>
<proteinExistence type="inferred from homology"/>
<keyword evidence="2" id="KW-1017">Isopeptide bond</keyword>
<comment type="pathway">
    <text evidence="5">tRNA modification; 5-methoxycarbonylmethyl-2-thiouridine-tRNA biosynthesis.</text>
</comment>
<dbReference type="InterPro" id="IPR015221">
    <property type="entry name" value="Urm1"/>
</dbReference>
<keyword evidence="4" id="KW-0833">Ubl conjugation pathway</keyword>
<evidence type="ECO:0000256" key="2">
    <source>
        <dbReference type="ARBA" id="ARBA00022499"/>
    </source>
</evidence>
<comment type="subcellular location">
    <subcellularLocation>
        <location evidence="5">Cytoplasm</location>
    </subcellularLocation>
</comment>
<evidence type="ECO:0000256" key="5">
    <source>
        <dbReference type="RuleBase" id="RU361182"/>
    </source>
</evidence>
<evidence type="ECO:0000313" key="7">
    <source>
        <dbReference type="Proteomes" id="UP000747399"/>
    </source>
</evidence>
<dbReference type="Pfam" id="PF09138">
    <property type="entry name" value="Urm1"/>
    <property type="match status" value="1"/>
</dbReference>
<dbReference type="UniPathway" id="UPA00988"/>
<evidence type="ECO:0000256" key="4">
    <source>
        <dbReference type="ARBA" id="ARBA00022786"/>
    </source>
</evidence>
<evidence type="ECO:0000313" key="6">
    <source>
        <dbReference type="EMBL" id="GIL64896.1"/>
    </source>
</evidence>
<evidence type="ECO:0000256" key="1">
    <source>
        <dbReference type="ARBA" id="ARBA00022490"/>
    </source>
</evidence>
<protein>
    <recommendedName>
        <fullName evidence="5">Ubiquitin-related modifier 1</fullName>
    </recommendedName>
</protein>
<dbReference type="GO" id="GO:0034227">
    <property type="term" value="P:tRNA thio-modification"/>
    <property type="evidence" value="ECO:0007669"/>
    <property type="project" value="InterPro"/>
</dbReference>
<keyword evidence="3 5" id="KW-0819">tRNA processing</keyword>
<dbReference type="Proteomes" id="UP000747399">
    <property type="component" value="Unassembled WGS sequence"/>
</dbReference>
<name>A0A8J4BML5_9CHLO</name>
<gene>
    <name evidence="6" type="ORF">Vafri_18733</name>
</gene>
<dbReference type="PANTHER" id="PTHR14986">
    <property type="entry name" value="RURM1 PROTEIN"/>
    <property type="match status" value="1"/>
</dbReference>
<dbReference type="EMBL" id="BNCO01000070">
    <property type="protein sequence ID" value="GIL64896.1"/>
    <property type="molecule type" value="Genomic_DNA"/>
</dbReference>
<comment type="caution">
    <text evidence="6">The sequence shown here is derived from an EMBL/GenBank/DDBJ whole genome shotgun (WGS) entry which is preliminary data.</text>
</comment>
<evidence type="ECO:0000256" key="3">
    <source>
        <dbReference type="ARBA" id="ARBA00022694"/>
    </source>
</evidence>
<dbReference type="AlphaFoldDB" id="A0A8J4BML5"/>
<accession>A0A8J4BML5</accession>
<dbReference type="SUPFAM" id="SSF54285">
    <property type="entry name" value="MoaD/ThiS"/>
    <property type="match status" value="1"/>
</dbReference>
<organism evidence="6 7">
    <name type="scientific">Volvox africanus</name>
    <dbReference type="NCBI Taxonomy" id="51714"/>
    <lineage>
        <taxon>Eukaryota</taxon>
        <taxon>Viridiplantae</taxon>
        <taxon>Chlorophyta</taxon>
        <taxon>core chlorophytes</taxon>
        <taxon>Chlorophyceae</taxon>
        <taxon>CS clade</taxon>
        <taxon>Chlamydomonadales</taxon>
        <taxon>Volvocaceae</taxon>
        <taxon>Volvox</taxon>
    </lineage>
</organism>
<comment type="similarity">
    <text evidence="5">Belongs to the URM1 family.</text>
</comment>
<dbReference type="InterPro" id="IPR016155">
    <property type="entry name" value="Mopterin_synth/thiamin_S_b"/>
</dbReference>
<sequence>MVRVHIEFSGGLELLFGNQKEHDVDVPVQDGNQGLTAGHLIAWARDNMLRERPELFMKGSTVYVPGPQTCLGVVALHKLIVSLPRSLHLPACMHAFMPNGFCYERDSNQVFCGRL</sequence>
<dbReference type="InterPro" id="IPR012675">
    <property type="entry name" value="Beta-grasp_dom_sf"/>
</dbReference>
<keyword evidence="1 5" id="KW-0963">Cytoplasm</keyword>
<keyword evidence="7" id="KW-1185">Reference proteome</keyword>